<evidence type="ECO:0000313" key="3">
    <source>
        <dbReference type="Proteomes" id="UP000287651"/>
    </source>
</evidence>
<proteinExistence type="predicted"/>
<protein>
    <submittedName>
        <fullName evidence="2">Uncharacterized protein</fullName>
    </submittedName>
</protein>
<dbReference type="Proteomes" id="UP000287651">
    <property type="component" value="Unassembled WGS sequence"/>
</dbReference>
<sequence length="147" mass="16345">GERGGGGGGWEQTGVELVLGFASLDEDFEVDEAERHETERETGHEAGEHDETDADHKVHPEHHRAARLIAPSRRHPGLCLLLLLPLYPAPCTALTISAHVALSSLALYLPDNQLKGSFRRTFTLTPLPGFTFSKSRESDWRNRFLNH</sequence>
<comment type="caution">
    <text evidence="2">The sequence shown here is derived from an EMBL/GenBank/DDBJ whole genome shotgun (WGS) entry which is preliminary data.</text>
</comment>
<dbReference type="EMBL" id="AMZH03000310">
    <property type="protein sequence ID" value="RRT84409.1"/>
    <property type="molecule type" value="Genomic_DNA"/>
</dbReference>
<feature type="non-terminal residue" evidence="2">
    <location>
        <position position="1"/>
    </location>
</feature>
<dbReference type="AlphaFoldDB" id="A0A427B7E4"/>
<reference evidence="2 3" key="1">
    <citation type="journal article" date="2014" name="Agronomy (Basel)">
        <title>A Draft Genome Sequence for Ensete ventricosum, the Drought-Tolerant Tree Against Hunger.</title>
        <authorList>
            <person name="Harrison J."/>
            <person name="Moore K.A."/>
            <person name="Paszkiewicz K."/>
            <person name="Jones T."/>
            <person name="Grant M."/>
            <person name="Ambacheew D."/>
            <person name="Muzemil S."/>
            <person name="Studholme D.J."/>
        </authorList>
    </citation>
    <scope>NUCLEOTIDE SEQUENCE [LARGE SCALE GENOMIC DNA]</scope>
</reference>
<feature type="compositionally biased region" description="Basic and acidic residues" evidence="1">
    <location>
        <begin position="33"/>
        <end position="58"/>
    </location>
</feature>
<name>A0A427B7E4_ENSVE</name>
<evidence type="ECO:0000313" key="2">
    <source>
        <dbReference type="EMBL" id="RRT84409.1"/>
    </source>
</evidence>
<gene>
    <name evidence="2" type="ORF">B296_00005723</name>
</gene>
<accession>A0A427B7E4</accession>
<feature type="region of interest" description="Disordered" evidence="1">
    <location>
        <begin position="29"/>
        <end position="62"/>
    </location>
</feature>
<organism evidence="2 3">
    <name type="scientific">Ensete ventricosum</name>
    <name type="common">Abyssinian banana</name>
    <name type="synonym">Musa ensete</name>
    <dbReference type="NCBI Taxonomy" id="4639"/>
    <lineage>
        <taxon>Eukaryota</taxon>
        <taxon>Viridiplantae</taxon>
        <taxon>Streptophyta</taxon>
        <taxon>Embryophyta</taxon>
        <taxon>Tracheophyta</taxon>
        <taxon>Spermatophyta</taxon>
        <taxon>Magnoliopsida</taxon>
        <taxon>Liliopsida</taxon>
        <taxon>Zingiberales</taxon>
        <taxon>Musaceae</taxon>
        <taxon>Ensete</taxon>
    </lineage>
</organism>
<evidence type="ECO:0000256" key="1">
    <source>
        <dbReference type="SAM" id="MobiDB-lite"/>
    </source>
</evidence>